<dbReference type="RefSeq" id="WP_254091726.1">
    <property type="nucleotide sequence ID" value="NZ_JAHESC010000027.1"/>
</dbReference>
<evidence type="ECO:0000256" key="1">
    <source>
        <dbReference type="SAM" id="MobiDB-lite"/>
    </source>
</evidence>
<feature type="region of interest" description="Disordered" evidence="1">
    <location>
        <begin position="1"/>
        <end position="24"/>
    </location>
</feature>
<evidence type="ECO:0000313" key="2">
    <source>
        <dbReference type="EMBL" id="MBT1688500.1"/>
    </source>
</evidence>
<keyword evidence="3" id="KW-1185">Reference proteome</keyword>
<feature type="region of interest" description="Disordered" evidence="1">
    <location>
        <begin position="71"/>
        <end position="98"/>
    </location>
</feature>
<reference evidence="2 3" key="1">
    <citation type="submission" date="2021-05" db="EMBL/GenBank/DDBJ databases">
        <title>A Polyphasic approach of four new species of the genus Ohtaekwangia: Ohtaekwangia histidinii sp. nov., Ohtaekwangia cretensis sp. nov., Ohtaekwangia indiensis sp. nov., Ohtaekwangia reichenbachii sp. nov. from diverse environment.</title>
        <authorList>
            <person name="Octaviana S."/>
        </authorList>
    </citation>
    <scope>NUCLEOTIDE SEQUENCE [LARGE SCALE GENOMIC DNA]</scope>
    <source>
        <strain evidence="2 3">PWU37</strain>
    </source>
</reference>
<comment type="caution">
    <text evidence="2">The sequence shown here is derived from an EMBL/GenBank/DDBJ whole genome shotgun (WGS) entry which is preliminary data.</text>
</comment>
<organism evidence="2 3">
    <name type="scientific">Dawidia soli</name>
    <dbReference type="NCBI Taxonomy" id="2782352"/>
    <lineage>
        <taxon>Bacteria</taxon>
        <taxon>Pseudomonadati</taxon>
        <taxon>Bacteroidota</taxon>
        <taxon>Cytophagia</taxon>
        <taxon>Cytophagales</taxon>
        <taxon>Chryseotaleaceae</taxon>
        <taxon>Dawidia</taxon>
    </lineage>
</organism>
<feature type="compositionally biased region" description="Basic and acidic residues" evidence="1">
    <location>
        <begin position="1"/>
        <end position="17"/>
    </location>
</feature>
<gene>
    <name evidence="2" type="ORF">KK078_18155</name>
</gene>
<name>A0AAP2DD20_9BACT</name>
<accession>A0AAP2DD20</accession>
<proteinExistence type="predicted"/>
<protein>
    <submittedName>
        <fullName evidence="2">Uncharacterized protein</fullName>
    </submittedName>
</protein>
<evidence type="ECO:0000313" key="3">
    <source>
        <dbReference type="Proteomes" id="UP001319180"/>
    </source>
</evidence>
<dbReference type="Proteomes" id="UP001319180">
    <property type="component" value="Unassembled WGS sequence"/>
</dbReference>
<dbReference type="EMBL" id="JAHESC010000027">
    <property type="protein sequence ID" value="MBT1688500.1"/>
    <property type="molecule type" value="Genomic_DNA"/>
</dbReference>
<sequence>MYAAKNRDTQDIRHTEQVSKNQDQGTAFHLADNRPEALQIERLQKIANNSSQANDLTQFLKRSGEYAARQYRSNKGPENGGMPAQKPLQPTNTIPPSPVAQRRRIHSAYHGDFNSEDLTREEIVSIYKQLKRIGGDKSTIQDLVKAMNKGEYDGFPIDVDSLDEMNRSLSEIITINKGPDHSPDLDAEHTVGLEVEFGYHQNPLLNFTHIELARSKKRSRINDLPFKLETDSGSTVEIVTPPLWMAPEEEAEAQADLESFAKASVSTPLTIAQWVAKANATYPMELEPVPEQEIRTGVNKYNVDEGVDIKAAVGQSKRETLRKDIGDTLLSPSQKDPTGAHTQRNKAISIAEYGKSRSDLYEKIRNDLASFSSDPEFPKMFLTSHGLWDDALGGPHTDVNAINAMIFLAKRKHAQQPPDTGSAAYMWQSHMQCVARIFSALARPLPEKIKNPFGAEAPDNTGPICTLIGEKSVTGALASIGENFQFMLQEIAWEYQDPSVLKVQETDSLTVKKVKAMASWHSSVKDITGSWFKGDLKQVLLNELVQFSMAKTRGQLRKAVIPLWKQQLPALMAPYLKTLEGLGVTVQGQRITAISDAWLKLPIPDPLMYIQQWEATINSICDLIQQVMEAKSSEDHTDYSFSAPGFLKNFNTNLYNGREDTMISSQHLVRFPQGTEHRYVVEKR</sequence>
<dbReference type="AlphaFoldDB" id="A0AAP2DD20"/>